<dbReference type="AlphaFoldDB" id="A0AAE3NNI8"/>
<name>A0AAE3NNI8_9RHOB</name>
<dbReference type="RefSeq" id="WP_275565311.1">
    <property type="nucleotide sequence ID" value="NZ_JARGYC010000001.1"/>
</dbReference>
<dbReference type="SMART" id="SM00530">
    <property type="entry name" value="HTH_XRE"/>
    <property type="match status" value="1"/>
</dbReference>
<dbReference type="InterPro" id="IPR001387">
    <property type="entry name" value="Cro/C1-type_HTH"/>
</dbReference>
<dbReference type="Pfam" id="PF01381">
    <property type="entry name" value="HTH_3"/>
    <property type="match status" value="1"/>
</dbReference>
<dbReference type="PROSITE" id="PS50943">
    <property type="entry name" value="HTH_CROC1"/>
    <property type="match status" value="1"/>
</dbReference>
<reference evidence="2" key="1">
    <citation type="submission" date="2023-03" db="EMBL/GenBank/DDBJ databases">
        <title>Multiphase analysis and comparison of six strains from genera Psychromarinibacter, Lutimaribacter, and Maritimibacter, including a novel species: Psychromarinibacter sediminicola sp. nov.</title>
        <authorList>
            <person name="Wang Y.-H."/>
            <person name="Ye M.-Q."/>
            <person name="Du Z.-J."/>
        </authorList>
    </citation>
    <scope>NUCLEOTIDE SEQUENCE</scope>
    <source>
        <strain evidence="2">C21-152</strain>
    </source>
</reference>
<keyword evidence="3" id="KW-1185">Reference proteome</keyword>
<evidence type="ECO:0000313" key="2">
    <source>
        <dbReference type="EMBL" id="MDF0599161.1"/>
    </source>
</evidence>
<comment type="caution">
    <text evidence="2">The sequence shown here is derived from an EMBL/GenBank/DDBJ whole genome shotgun (WGS) entry which is preliminary data.</text>
</comment>
<evidence type="ECO:0000259" key="1">
    <source>
        <dbReference type="PROSITE" id="PS50943"/>
    </source>
</evidence>
<gene>
    <name evidence="2" type="ORF">P1J78_00320</name>
</gene>
<dbReference type="Proteomes" id="UP001220964">
    <property type="component" value="Unassembled WGS sequence"/>
</dbReference>
<dbReference type="EMBL" id="JARGYC010000001">
    <property type="protein sequence ID" value="MDF0599161.1"/>
    <property type="molecule type" value="Genomic_DNA"/>
</dbReference>
<dbReference type="GO" id="GO:0003677">
    <property type="term" value="F:DNA binding"/>
    <property type="evidence" value="ECO:0007669"/>
    <property type="project" value="InterPro"/>
</dbReference>
<dbReference type="Gene3D" id="1.10.260.40">
    <property type="entry name" value="lambda repressor-like DNA-binding domains"/>
    <property type="match status" value="1"/>
</dbReference>
<dbReference type="SUPFAM" id="SSF47413">
    <property type="entry name" value="lambda repressor-like DNA-binding domains"/>
    <property type="match status" value="1"/>
</dbReference>
<feature type="domain" description="HTH cro/C1-type" evidence="1">
    <location>
        <begin position="27"/>
        <end position="73"/>
    </location>
</feature>
<protein>
    <submittedName>
        <fullName evidence="2">Helix-turn-helix transcriptional regulator</fullName>
    </submittedName>
</protein>
<accession>A0AAE3NNI8</accession>
<proteinExistence type="predicted"/>
<organism evidence="2 3">
    <name type="scientific">Psychromarinibacter sediminicola</name>
    <dbReference type="NCBI Taxonomy" id="3033385"/>
    <lineage>
        <taxon>Bacteria</taxon>
        <taxon>Pseudomonadati</taxon>
        <taxon>Pseudomonadota</taxon>
        <taxon>Alphaproteobacteria</taxon>
        <taxon>Rhodobacterales</taxon>
        <taxon>Paracoccaceae</taxon>
        <taxon>Psychromarinibacter</taxon>
    </lineage>
</organism>
<dbReference type="InterPro" id="IPR010982">
    <property type="entry name" value="Lambda_DNA-bd_dom_sf"/>
</dbReference>
<sequence length="291" mass="32714">MSKLDKRTRAMLLRTRLVQAMETSHTSQSALARAIGVDRSTVSQLLSGDGARLPNAQVVGECAAALGVSADWLLGLSDRPESAADLVANSLSVTEAPRALVDQQIFDWHREAAGYKIRHVPAALPDMLKTRAMLEREYSPHLGRTTEQAIGASEDRLNFMLTAQSDYEIALPLYEIDCFVRGEGYYRDLPRDLRRSQAARIREIYDQLYPRLRLYLFDARRLYCSPVTIFGPLQAVIYAGGHYIAFRDTERVQILTRHFDLLVREATVSDRDFPAYLSERESSVSASARTS</sequence>
<evidence type="ECO:0000313" key="3">
    <source>
        <dbReference type="Proteomes" id="UP001220964"/>
    </source>
</evidence>
<dbReference type="CDD" id="cd00093">
    <property type="entry name" value="HTH_XRE"/>
    <property type="match status" value="1"/>
</dbReference>